<evidence type="ECO:0000313" key="3">
    <source>
        <dbReference type="Proteomes" id="UP001153954"/>
    </source>
</evidence>
<keyword evidence="3" id="KW-1185">Reference proteome</keyword>
<comment type="caution">
    <text evidence="2">The sequence shown here is derived from an EMBL/GenBank/DDBJ whole genome shotgun (WGS) entry which is preliminary data.</text>
</comment>
<sequence>MNMEQLTSNTSPKAGSQILANREIISSVPTSTSDQTQMERLRTKINELVDYIKDKNNVHGEIRRLAKSIETAYNLTLKGFNATLKKSPIMSVSSTQTSPCMISRPKVPVTPNDTSQERNNTRKRPLSRQLAPWIHANQKN</sequence>
<gene>
    <name evidence="2" type="ORF">EEDITHA_LOCUS21415</name>
</gene>
<dbReference type="Proteomes" id="UP001153954">
    <property type="component" value="Unassembled WGS sequence"/>
</dbReference>
<feature type="region of interest" description="Disordered" evidence="1">
    <location>
        <begin position="94"/>
        <end position="140"/>
    </location>
</feature>
<accession>A0AAU9V6H2</accession>
<reference evidence="2" key="1">
    <citation type="submission" date="2022-03" db="EMBL/GenBank/DDBJ databases">
        <authorList>
            <person name="Tunstrom K."/>
        </authorList>
    </citation>
    <scope>NUCLEOTIDE SEQUENCE</scope>
</reference>
<proteinExistence type="predicted"/>
<protein>
    <submittedName>
        <fullName evidence="2">Uncharacterized protein</fullName>
    </submittedName>
</protein>
<organism evidence="2 3">
    <name type="scientific">Euphydryas editha</name>
    <name type="common">Edith's checkerspot</name>
    <dbReference type="NCBI Taxonomy" id="104508"/>
    <lineage>
        <taxon>Eukaryota</taxon>
        <taxon>Metazoa</taxon>
        <taxon>Ecdysozoa</taxon>
        <taxon>Arthropoda</taxon>
        <taxon>Hexapoda</taxon>
        <taxon>Insecta</taxon>
        <taxon>Pterygota</taxon>
        <taxon>Neoptera</taxon>
        <taxon>Endopterygota</taxon>
        <taxon>Lepidoptera</taxon>
        <taxon>Glossata</taxon>
        <taxon>Ditrysia</taxon>
        <taxon>Papilionoidea</taxon>
        <taxon>Nymphalidae</taxon>
        <taxon>Nymphalinae</taxon>
        <taxon>Euphydryas</taxon>
    </lineage>
</organism>
<dbReference type="EMBL" id="CAKOGL010000030">
    <property type="protein sequence ID" value="CAH2107372.1"/>
    <property type="molecule type" value="Genomic_DNA"/>
</dbReference>
<evidence type="ECO:0000256" key="1">
    <source>
        <dbReference type="SAM" id="MobiDB-lite"/>
    </source>
</evidence>
<name>A0AAU9V6H2_EUPED</name>
<evidence type="ECO:0000313" key="2">
    <source>
        <dbReference type="EMBL" id="CAH2107372.1"/>
    </source>
</evidence>
<dbReference type="AlphaFoldDB" id="A0AAU9V6H2"/>